<gene>
    <name evidence="3" type="ORF">D9C73_001435</name>
</gene>
<dbReference type="InterPro" id="IPR043450">
    <property type="entry name" value="CCDC89-like"/>
</dbReference>
<evidence type="ECO:0000256" key="2">
    <source>
        <dbReference type="SAM" id="Coils"/>
    </source>
</evidence>
<protein>
    <submittedName>
        <fullName evidence="3">Coiled-coil domain-containing protein 89</fullName>
    </submittedName>
</protein>
<name>A0A4V6AM57_COLLU</name>
<reference evidence="3 4" key="1">
    <citation type="submission" date="2019-01" db="EMBL/GenBank/DDBJ databases">
        <title>Genome Assembly of Collichthys lucidus.</title>
        <authorList>
            <person name="Cai M."/>
            <person name="Xiao S."/>
        </authorList>
    </citation>
    <scope>NUCLEOTIDE SEQUENCE [LARGE SCALE GENOMIC DNA]</scope>
    <source>
        <strain evidence="3">JT15FE1705JMU</strain>
        <tissue evidence="3">Muscle</tissue>
    </source>
</reference>
<proteinExistence type="predicted"/>
<keyword evidence="4" id="KW-1185">Reference proteome</keyword>
<dbReference type="EMBL" id="CM014079">
    <property type="protein sequence ID" value="TKS67242.1"/>
    <property type="molecule type" value="Genomic_DNA"/>
</dbReference>
<dbReference type="AlphaFoldDB" id="A0A4V6AM57"/>
<evidence type="ECO:0000313" key="3">
    <source>
        <dbReference type="EMBL" id="TKS67242.1"/>
    </source>
</evidence>
<sequence length="358" mass="42475">MATPQRNTDNFFKVEGNMTEHVDCIQKALEKLQSLSAEDKTETLRSRIDEQSSLICILKQRADELLLRCQEKEGRVTDYQKELDDERRKRELLKKRFMDLVANYEAMTAFMDEHKNQNIQLKLENKQLQSENETLFSQKLQDKEVLVQKLLKEIKELTEKYTNKENDYREKLSACETKLKKQATEHRGKEASLLDQLHDAQQQHREAVEMCKDLKLKLQKAEEEQALKEVNMRESIKCLTKEKDKLLHLSMERGKVIQMNYHFMYAQISTQEKQEEIQQMESKWKKEKKARVEAQERFEREAEAVNADLKVKNMQSALDESTMKYAQFKKDFEAYKAHSTDLLTQERELNKTLRHMTG</sequence>
<dbReference type="Proteomes" id="UP000298787">
    <property type="component" value="Chromosome 2"/>
</dbReference>
<evidence type="ECO:0000256" key="1">
    <source>
        <dbReference type="ARBA" id="ARBA00023054"/>
    </source>
</evidence>
<accession>A0A4V6AM57</accession>
<feature type="coiled-coil region" evidence="2">
    <location>
        <begin position="62"/>
        <end position="231"/>
    </location>
</feature>
<keyword evidence="1 2" id="KW-0175">Coiled coil</keyword>
<evidence type="ECO:0000313" key="4">
    <source>
        <dbReference type="Proteomes" id="UP000298787"/>
    </source>
</evidence>
<dbReference type="PANTHER" id="PTHR34768">
    <property type="entry name" value="COILED-COIL DOMAIN-CONTAINING PROTEIN 89"/>
    <property type="match status" value="1"/>
</dbReference>
<dbReference type="PANTHER" id="PTHR34768:SF2">
    <property type="entry name" value="COILED-COIL DOMAIN CONTAINING 89"/>
    <property type="match status" value="1"/>
</dbReference>
<organism evidence="3 4">
    <name type="scientific">Collichthys lucidus</name>
    <name type="common">Big head croaker</name>
    <name type="synonym">Sciaena lucida</name>
    <dbReference type="NCBI Taxonomy" id="240159"/>
    <lineage>
        <taxon>Eukaryota</taxon>
        <taxon>Metazoa</taxon>
        <taxon>Chordata</taxon>
        <taxon>Craniata</taxon>
        <taxon>Vertebrata</taxon>
        <taxon>Euteleostomi</taxon>
        <taxon>Actinopterygii</taxon>
        <taxon>Neopterygii</taxon>
        <taxon>Teleostei</taxon>
        <taxon>Neoteleostei</taxon>
        <taxon>Acanthomorphata</taxon>
        <taxon>Eupercaria</taxon>
        <taxon>Sciaenidae</taxon>
        <taxon>Collichthys</taxon>
    </lineage>
</organism>